<dbReference type="AlphaFoldDB" id="A0AA38MBQ5"/>
<proteinExistence type="predicted"/>
<accession>A0AA38MBQ5</accession>
<reference evidence="1" key="1">
    <citation type="journal article" date="2023" name="G3 (Bethesda)">
        <title>Whole genome assemblies of Zophobas morio and Tenebrio molitor.</title>
        <authorList>
            <person name="Kaur S."/>
            <person name="Stinson S.A."/>
            <person name="diCenzo G.C."/>
        </authorList>
    </citation>
    <scope>NUCLEOTIDE SEQUENCE</scope>
    <source>
        <strain evidence="1">QUZm001</strain>
    </source>
</reference>
<dbReference type="EMBL" id="JALNTZ010000006">
    <property type="protein sequence ID" value="KAJ3650077.1"/>
    <property type="molecule type" value="Genomic_DNA"/>
</dbReference>
<sequence>MGSAPNTSKNPVGMPNYLTAGLIRMLRIYHIQTSFVNCSDKMGYYSCEMGRAAKAPMILLLNTRYFIPYERGIFIIVHRVSSEISY</sequence>
<protein>
    <submittedName>
        <fullName evidence="1">Uncharacterized protein</fullName>
    </submittedName>
</protein>
<name>A0AA38MBQ5_9CUCU</name>
<keyword evidence="2" id="KW-1185">Reference proteome</keyword>
<evidence type="ECO:0000313" key="1">
    <source>
        <dbReference type="EMBL" id="KAJ3650077.1"/>
    </source>
</evidence>
<comment type="caution">
    <text evidence="1">The sequence shown here is derived from an EMBL/GenBank/DDBJ whole genome shotgun (WGS) entry which is preliminary data.</text>
</comment>
<dbReference type="Proteomes" id="UP001168821">
    <property type="component" value="Unassembled WGS sequence"/>
</dbReference>
<organism evidence="1 2">
    <name type="scientific">Zophobas morio</name>
    <dbReference type="NCBI Taxonomy" id="2755281"/>
    <lineage>
        <taxon>Eukaryota</taxon>
        <taxon>Metazoa</taxon>
        <taxon>Ecdysozoa</taxon>
        <taxon>Arthropoda</taxon>
        <taxon>Hexapoda</taxon>
        <taxon>Insecta</taxon>
        <taxon>Pterygota</taxon>
        <taxon>Neoptera</taxon>
        <taxon>Endopterygota</taxon>
        <taxon>Coleoptera</taxon>
        <taxon>Polyphaga</taxon>
        <taxon>Cucujiformia</taxon>
        <taxon>Tenebrionidae</taxon>
        <taxon>Zophobas</taxon>
    </lineage>
</organism>
<gene>
    <name evidence="1" type="ORF">Zmor_021785</name>
</gene>
<evidence type="ECO:0000313" key="2">
    <source>
        <dbReference type="Proteomes" id="UP001168821"/>
    </source>
</evidence>